<reference evidence="2 3" key="1">
    <citation type="submission" date="2018-03" db="EMBL/GenBank/DDBJ databases">
        <title>Alkalicoccus saliphilus sp. nov., isolated from a mineral pool.</title>
        <authorList>
            <person name="Zhao B."/>
        </authorList>
    </citation>
    <scope>NUCLEOTIDE SEQUENCE [LARGE SCALE GENOMIC DNA]</scope>
    <source>
        <strain evidence="2 3">6AG</strain>
    </source>
</reference>
<dbReference type="InterPro" id="IPR034660">
    <property type="entry name" value="DinB/YfiT-like"/>
</dbReference>
<dbReference type="Gene3D" id="1.20.120.450">
    <property type="entry name" value="dinb family like domain"/>
    <property type="match status" value="1"/>
</dbReference>
<dbReference type="RefSeq" id="WP_107585556.1">
    <property type="nucleotide sequence ID" value="NZ_PZJJ01000022.1"/>
</dbReference>
<dbReference type="EMBL" id="PZJJ01000022">
    <property type="protein sequence ID" value="PTL38208.1"/>
    <property type="molecule type" value="Genomic_DNA"/>
</dbReference>
<dbReference type="InterPro" id="IPR024775">
    <property type="entry name" value="DinB-like"/>
</dbReference>
<evidence type="ECO:0000313" key="3">
    <source>
        <dbReference type="Proteomes" id="UP000240509"/>
    </source>
</evidence>
<dbReference type="OrthoDB" id="2964295at2"/>
<comment type="caution">
    <text evidence="2">The sequence shown here is derived from an EMBL/GenBank/DDBJ whole genome shotgun (WGS) entry which is preliminary data.</text>
</comment>
<evidence type="ECO:0000259" key="1">
    <source>
        <dbReference type="Pfam" id="PF12867"/>
    </source>
</evidence>
<name>A0A2T4U477_9BACI</name>
<accession>A0A2T4U477</accession>
<sequence>MNKYKQEILDHQINAMEFVKSLSFLSEDQWRTPIQEGKWTIAEIIGHFKPWDEFVIKHRLPYLFSAEELPKGPDAQKINLESAASSREESMRDTLNKFILMRKEFYEEILYLPDELWEREFYIGSSKLSLYEYLKGLADHDCHHFEQIKNTQPFLK</sequence>
<keyword evidence="3" id="KW-1185">Reference proteome</keyword>
<dbReference type="Proteomes" id="UP000240509">
    <property type="component" value="Unassembled WGS sequence"/>
</dbReference>
<evidence type="ECO:0000313" key="2">
    <source>
        <dbReference type="EMBL" id="PTL38208.1"/>
    </source>
</evidence>
<dbReference type="Pfam" id="PF12867">
    <property type="entry name" value="DinB_2"/>
    <property type="match status" value="1"/>
</dbReference>
<dbReference type="SUPFAM" id="SSF109854">
    <property type="entry name" value="DinB/YfiT-like putative metalloenzymes"/>
    <property type="match status" value="1"/>
</dbReference>
<protein>
    <recommendedName>
        <fullName evidence="1">DinB-like domain-containing protein</fullName>
    </recommendedName>
</protein>
<gene>
    <name evidence="2" type="ORF">C6Y45_12450</name>
</gene>
<organism evidence="2 3">
    <name type="scientific">Alkalicoccus saliphilus</name>
    <dbReference type="NCBI Taxonomy" id="200989"/>
    <lineage>
        <taxon>Bacteria</taxon>
        <taxon>Bacillati</taxon>
        <taxon>Bacillota</taxon>
        <taxon>Bacilli</taxon>
        <taxon>Bacillales</taxon>
        <taxon>Bacillaceae</taxon>
        <taxon>Alkalicoccus</taxon>
    </lineage>
</organism>
<feature type="domain" description="DinB-like" evidence="1">
    <location>
        <begin position="16"/>
        <end position="148"/>
    </location>
</feature>
<dbReference type="AlphaFoldDB" id="A0A2T4U477"/>
<proteinExistence type="predicted"/>